<proteinExistence type="predicted"/>
<feature type="region of interest" description="Disordered" evidence="1">
    <location>
        <begin position="153"/>
        <end position="181"/>
    </location>
</feature>
<sequence>MSEEDASPGIQIGDRLLITGGNLDGTRGRLYGMYPDHLAILPDGVTDRIIRIPLIDGSPDPELEIEAFDILESATRPGFLQLSGMRAGDMIQTFGEDGTAKGVFSVKSLDLEEDSAIFLTETGEEVPIVFGFSGIPQGEFDFEVLRAREAPALSGAERSRAERSGAPGQSGTDKSAEVKVEESPIEVTVENEGEGVSMVVNTAPEDEDEDADANTEEDDEFPFEIIEQVTIPVEVRLKKKDSADRIILDVFQKSDLLTQLIQTLSPEDQKDPIQLQAVRRRMEVLMFLQKKVVNYGITGEPQGLRNTSVETMSEYVKYTKIPMTRKVVTATKVFYAKNGVDVEEDDIRVEDDYALAPRAAALQKEMDVEGGVKVGLPTFYSNMEKYRAILQSPYILQPSNKTVTVDEEAFRNEMPTFDSEPTVTARGRWGSDTQPPVVQVPYSMLRLLKPRTVQLQDAMRIIEAGDSASTTNTLIFPRSAGRDLGPIRSGRLSRDISYGMKSPNATYDLLSQLGTPTEFPTAKDILSIGPEGSVPGGIRLETWLDMQNYHLFGPGDIYEELVGYSLDKIEFTKEQQEVLSFKIKQGIAALRLYITKKREESRTSLANLRFTRNDLLPVERNGRLHTRVLNEPSLQDLMKGFEQQVGPDVAQVDSAWFTYLYMKYPDFLLAVLGESAPVVTKFRHIHVRNSILKVIQNAYLDSVTERFRGDPPMENKCTHVKALYAIEKADDDVDKMKKYIALLGEYRGPAVDSWIDCRKCKQHLICMHELLQIQEYMRPKEKDILHKELLLNYSGGQFSGKYMCKGCGKFIGDLEFDTTLEFDDQGHPLMGRAVMEEEVDTEGISDVLEAIKEDEEEAGMNEAEKRHMRVLKNITERLGIHPDVADFRAMVEQVGQYLLTLIPKEEYAELLRAKRVRQDYDIYYNIRYVAAATAVLLLNIQCHIPDYTIYYSRAECKDGFLGFPISGDESMVGVQCLCSIVAGIQDKEAPWNMTSLQKVADIAKRREVFQPIVVKLLEEYVETKPTVQAAIKRKREYMKKTFGTVTGAKVDTFASSFRPEPYVAKEEAAKAPIVEGATPLFQATAWIRQAHDIVKGNTNLRDGSILSQTTSCLHSILRPNEFWEGTSMPPLPPKQFEGRLARTKTLTLKNIYKPKEKVVGKVEDQNMYKLFLDLCHDGARKGLPHELGLGLTCLRCGLKFEENPNLPVISDIPTSAKAEVQEEGKRVAAEKARAQQKGALEQQGIDVSPDAFNDLLFTSHRLAKMETPRPKRVEIDTMQSVAGMVNPPFEDWGDMLLAANKALGEIGDSYTEIQIVKAAEPFVTRVLEMEDEIAKRMGPAVRDALLSMAGGSVAQCTEYVRTYLIVPFQRWLQGIDGNSYSILKSYGLDPVAQAEIMVKGMGAHLEGLSEDMPTGILRSKVEQMVAGLSNACRNVFPKIRPIFLRGGATMARYIVRGCLMGFVSTYINPNIVSAEEDTAGTPFTIEKAYKSLGKAMYKYSTGSRVPSEEEIRMRLEERIEKEKQLFIGSIGGMTAERRKVELMNKQLGIGKWAVQDKDIRKYNPERFLVEQQERLDSGVVEEMALDSGYDHDQQAEDDY</sequence>
<reference evidence="2" key="1">
    <citation type="journal article" date="2020" name="Nature">
        <title>Giant virus diversity and host interactions through global metagenomics.</title>
        <authorList>
            <person name="Schulz F."/>
            <person name="Roux S."/>
            <person name="Paez-Espino D."/>
            <person name="Jungbluth S."/>
            <person name="Walsh D.A."/>
            <person name="Denef V.J."/>
            <person name="McMahon K.D."/>
            <person name="Konstantinidis K.T."/>
            <person name="Eloe-Fadrosh E.A."/>
            <person name="Kyrpides N.C."/>
            <person name="Woyke T."/>
        </authorList>
    </citation>
    <scope>NUCLEOTIDE SEQUENCE</scope>
    <source>
        <strain evidence="2">GVMAG-M-3300027759-16</strain>
    </source>
</reference>
<evidence type="ECO:0000313" key="2">
    <source>
        <dbReference type="EMBL" id="QHU26408.1"/>
    </source>
</evidence>
<protein>
    <submittedName>
        <fullName evidence="2">Uncharacterized protein</fullName>
    </submittedName>
</protein>
<organism evidence="2">
    <name type="scientific">viral metagenome</name>
    <dbReference type="NCBI Taxonomy" id="1070528"/>
    <lineage>
        <taxon>unclassified sequences</taxon>
        <taxon>metagenomes</taxon>
        <taxon>organismal metagenomes</taxon>
    </lineage>
</organism>
<evidence type="ECO:0000256" key="1">
    <source>
        <dbReference type="SAM" id="MobiDB-lite"/>
    </source>
</evidence>
<accession>A0A6C0L9R4</accession>
<name>A0A6C0L9R4_9ZZZZ</name>
<dbReference type="EMBL" id="MN740440">
    <property type="protein sequence ID" value="QHU26408.1"/>
    <property type="molecule type" value="Genomic_DNA"/>
</dbReference>